<keyword evidence="1" id="KW-0520">NAD</keyword>
<dbReference type="PROSITE" id="PS00061">
    <property type="entry name" value="ADH_SHORT"/>
    <property type="match status" value="1"/>
</dbReference>
<dbReference type="Gene3D" id="3.40.50.720">
    <property type="entry name" value="NAD(P)-binding Rossmann-like Domain"/>
    <property type="match status" value="1"/>
</dbReference>
<dbReference type="Proteomes" id="UP000319353">
    <property type="component" value="Unassembled WGS sequence"/>
</dbReference>
<evidence type="ECO:0000259" key="2">
    <source>
        <dbReference type="Pfam" id="PF01370"/>
    </source>
</evidence>
<dbReference type="InterPro" id="IPR036291">
    <property type="entry name" value="NAD(P)-bd_dom_sf"/>
</dbReference>
<dbReference type="PRINTS" id="PR01713">
    <property type="entry name" value="NUCEPIMERASE"/>
</dbReference>
<evidence type="ECO:0000313" key="3">
    <source>
        <dbReference type="EMBL" id="TMJ01289.1"/>
    </source>
</evidence>
<protein>
    <submittedName>
        <fullName evidence="3">NAD-dependent epimerase/dehydratase family protein</fullName>
    </submittedName>
</protein>
<dbReference type="EMBL" id="VBAL01000102">
    <property type="protein sequence ID" value="TMJ01289.1"/>
    <property type="molecule type" value="Genomic_DNA"/>
</dbReference>
<dbReference type="SUPFAM" id="SSF51735">
    <property type="entry name" value="NAD(P)-binding Rossmann-fold domains"/>
    <property type="match status" value="1"/>
</dbReference>
<dbReference type="Pfam" id="PF01370">
    <property type="entry name" value="Epimerase"/>
    <property type="match status" value="1"/>
</dbReference>
<sequence>MRLTPITSRGRQPKGAQGLGPARCLVTGVAGFVGSHLAEGLVQAGYPVVGVDSFVDYYPRLIKERNLLELRGQSNFQFVEMDLATGDLGRLLDGITHVFHQAGQAGVRASWDADFPRYVVNNILVTQRLLQAVRHAPVQAFVFASSSSIYGNTRELPTSERALPTPVSPYGTTKLAAEHLCRLYAQTFGIPAVSLRYFTVYGPRQRPDMAFHKICSALLDGSEFEIFGGGEQTRDFTYVADIVRANLLAASSAAQNAGRVFNIGGGNRVTLNAVIHLLETLTGRRLKRTVTPQQAGDARHTYADCSAAEAALGFRPEWQLEAGLVAQLASIQERVPA</sequence>
<comment type="caution">
    <text evidence="3">The sequence shown here is derived from an EMBL/GenBank/DDBJ whole genome shotgun (WGS) entry which is preliminary data.</text>
</comment>
<gene>
    <name evidence="3" type="ORF">E6H01_08070</name>
</gene>
<dbReference type="Gene3D" id="3.90.25.10">
    <property type="entry name" value="UDP-galactose 4-epimerase, domain 1"/>
    <property type="match status" value="1"/>
</dbReference>
<proteinExistence type="predicted"/>
<name>A0A537KZW7_9BACT</name>
<reference evidence="3 4" key="1">
    <citation type="journal article" date="2019" name="Nat. Microbiol.">
        <title>Mediterranean grassland soil C-N compound turnover is dependent on rainfall and depth, and is mediated by genomically divergent microorganisms.</title>
        <authorList>
            <person name="Diamond S."/>
            <person name="Andeer P.F."/>
            <person name="Li Z."/>
            <person name="Crits-Christoph A."/>
            <person name="Burstein D."/>
            <person name="Anantharaman K."/>
            <person name="Lane K.R."/>
            <person name="Thomas B.C."/>
            <person name="Pan C."/>
            <person name="Northen T.R."/>
            <person name="Banfield J.F."/>
        </authorList>
    </citation>
    <scope>NUCLEOTIDE SEQUENCE [LARGE SCALE GENOMIC DNA]</scope>
    <source>
        <strain evidence="3">NP_4</strain>
    </source>
</reference>
<dbReference type="AlphaFoldDB" id="A0A537KZW7"/>
<dbReference type="PANTHER" id="PTHR43574">
    <property type="entry name" value="EPIMERASE-RELATED"/>
    <property type="match status" value="1"/>
</dbReference>
<dbReference type="InterPro" id="IPR001509">
    <property type="entry name" value="Epimerase_deHydtase"/>
</dbReference>
<evidence type="ECO:0000256" key="1">
    <source>
        <dbReference type="ARBA" id="ARBA00023027"/>
    </source>
</evidence>
<feature type="domain" description="NAD-dependent epimerase/dehydratase" evidence="2">
    <location>
        <begin position="25"/>
        <end position="264"/>
    </location>
</feature>
<dbReference type="InterPro" id="IPR020904">
    <property type="entry name" value="Sc_DH/Rdtase_CS"/>
</dbReference>
<accession>A0A537KZW7</accession>
<organism evidence="3 4">
    <name type="scientific">Candidatus Segetimicrobium genomatis</name>
    <dbReference type="NCBI Taxonomy" id="2569760"/>
    <lineage>
        <taxon>Bacteria</taxon>
        <taxon>Bacillati</taxon>
        <taxon>Candidatus Sysuimicrobiota</taxon>
        <taxon>Candidatus Sysuimicrobiia</taxon>
        <taxon>Candidatus Sysuimicrobiales</taxon>
        <taxon>Candidatus Segetimicrobiaceae</taxon>
        <taxon>Candidatus Segetimicrobium</taxon>
    </lineage>
</organism>
<evidence type="ECO:0000313" key="4">
    <source>
        <dbReference type="Proteomes" id="UP000319353"/>
    </source>
</evidence>